<reference evidence="2 3" key="1">
    <citation type="submission" date="2023-10" db="EMBL/GenBank/DDBJ databases">
        <title>Roseovarius strain S88 nov., isolated from a marine algae.</title>
        <authorList>
            <person name="Lee M.W."/>
            <person name="Lee J.K."/>
            <person name="Kim J.M."/>
            <person name="Choi D.G."/>
            <person name="Baek J.H."/>
            <person name="Bayburt H."/>
            <person name="Jung J.J."/>
            <person name="Han D.M."/>
            <person name="Jeon C.O."/>
        </authorList>
    </citation>
    <scope>NUCLEOTIDE SEQUENCE [LARGE SCALE GENOMIC DNA]</scope>
    <source>
        <strain evidence="2 3">S88</strain>
    </source>
</reference>
<sequence length="91" mass="9989">MKHDVIGSEQDHTMLLQTMGKVVEVDFAAVFDAEALDLEEWSGMVTSCRGCEWVSGCRKWLRAAKRGDECPMQCRNRATLAGLSAKQGAVA</sequence>
<feature type="domain" description="DUF6455" evidence="1">
    <location>
        <begin position="8"/>
        <end position="85"/>
    </location>
</feature>
<evidence type="ECO:0000259" key="1">
    <source>
        <dbReference type="Pfam" id="PF20056"/>
    </source>
</evidence>
<keyword evidence="3" id="KW-1185">Reference proteome</keyword>
<dbReference type="Proteomes" id="UP001364156">
    <property type="component" value="Chromosome"/>
</dbReference>
<dbReference type="Pfam" id="PF20056">
    <property type="entry name" value="DUF6455"/>
    <property type="match status" value="1"/>
</dbReference>
<gene>
    <name evidence="2" type="ORF">RZ517_15375</name>
</gene>
<accession>A0ABZ2HE07</accession>
<dbReference type="EMBL" id="CP146069">
    <property type="protein sequence ID" value="WWR46134.1"/>
    <property type="molecule type" value="Genomic_DNA"/>
</dbReference>
<evidence type="ECO:0000313" key="3">
    <source>
        <dbReference type="Proteomes" id="UP001364156"/>
    </source>
</evidence>
<protein>
    <submittedName>
        <fullName evidence="2">DUF6455 family protein</fullName>
    </submittedName>
</protein>
<organism evidence="2 3">
    <name type="scientific">Roseovarius phycicola</name>
    <dbReference type="NCBI Taxonomy" id="3080976"/>
    <lineage>
        <taxon>Bacteria</taxon>
        <taxon>Pseudomonadati</taxon>
        <taxon>Pseudomonadota</taxon>
        <taxon>Alphaproteobacteria</taxon>
        <taxon>Rhodobacterales</taxon>
        <taxon>Roseobacteraceae</taxon>
        <taxon>Roseovarius</taxon>
    </lineage>
</organism>
<dbReference type="InterPro" id="IPR045601">
    <property type="entry name" value="DUF6455"/>
</dbReference>
<name>A0ABZ2HE07_9RHOB</name>
<dbReference type="RefSeq" id="WP_338549026.1">
    <property type="nucleotide sequence ID" value="NZ_CP146069.1"/>
</dbReference>
<proteinExistence type="predicted"/>
<evidence type="ECO:0000313" key="2">
    <source>
        <dbReference type="EMBL" id="WWR46134.1"/>
    </source>
</evidence>